<keyword evidence="1" id="KW-0378">Hydrolase</keyword>
<dbReference type="OrthoDB" id="272985at2759"/>
<dbReference type="InterPro" id="IPR010285">
    <property type="entry name" value="DNA_helicase_pif1-like_DEAD"/>
</dbReference>
<sequence length="85" mass="9918">MRRCRKDVFDNVKWSFGTNVQWHIKSHSKHYIEHYKVTEIMGGALVILFGDFRQMLPVIPKSTPADEINACLKQSFLQPQVKTVQ</sequence>
<dbReference type="GO" id="GO:0006310">
    <property type="term" value="P:DNA recombination"/>
    <property type="evidence" value="ECO:0007669"/>
    <property type="project" value="UniProtKB-KW"/>
</dbReference>
<dbReference type="GO" id="GO:0005524">
    <property type="term" value="F:ATP binding"/>
    <property type="evidence" value="ECO:0007669"/>
    <property type="project" value="UniProtKB-KW"/>
</dbReference>
<reference evidence="3" key="1">
    <citation type="submission" date="2013-04" db="EMBL/GenBank/DDBJ databases">
        <authorList>
            <person name="Qu J."/>
            <person name="Murali S.C."/>
            <person name="Bandaranaike D."/>
            <person name="Bellair M."/>
            <person name="Blankenburg K."/>
            <person name="Chao H."/>
            <person name="Dinh H."/>
            <person name="Doddapaneni H."/>
            <person name="Downs B."/>
            <person name="Dugan-Rocha S."/>
            <person name="Elkadiri S."/>
            <person name="Gnanaolivu R.D."/>
            <person name="Hernandez B."/>
            <person name="Javaid M."/>
            <person name="Jayaseelan J.C."/>
            <person name="Lee S."/>
            <person name="Li M."/>
            <person name="Ming W."/>
            <person name="Munidasa M."/>
            <person name="Muniz J."/>
            <person name="Nguyen L."/>
            <person name="Ongeri F."/>
            <person name="Osuji N."/>
            <person name="Pu L.-L."/>
            <person name="Puazo M."/>
            <person name="Qu C."/>
            <person name="Quiroz J."/>
            <person name="Raj R."/>
            <person name="Weissenberger G."/>
            <person name="Xin Y."/>
            <person name="Zou X."/>
            <person name="Han Y."/>
            <person name="Richards S."/>
            <person name="Worley K."/>
            <person name="Muzny D."/>
            <person name="Gibbs R."/>
        </authorList>
    </citation>
    <scope>NUCLEOTIDE SEQUENCE</scope>
    <source>
        <strain evidence="3">Sampled in the wild</strain>
    </source>
</reference>
<dbReference type="GO" id="GO:0000723">
    <property type="term" value="P:telomere maintenance"/>
    <property type="evidence" value="ECO:0007669"/>
    <property type="project" value="InterPro"/>
</dbReference>
<evidence type="ECO:0000313" key="4">
    <source>
        <dbReference type="Proteomes" id="UP000792457"/>
    </source>
</evidence>
<comment type="catalytic activity">
    <reaction evidence="1">
        <text>ATP + H2O = ADP + phosphate + H(+)</text>
        <dbReference type="Rhea" id="RHEA:13065"/>
        <dbReference type="ChEBI" id="CHEBI:15377"/>
        <dbReference type="ChEBI" id="CHEBI:15378"/>
        <dbReference type="ChEBI" id="CHEBI:30616"/>
        <dbReference type="ChEBI" id="CHEBI:43474"/>
        <dbReference type="ChEBI" id="CHEBI:456216"/>
        <dbReference type="EC" id="5.6.2.3"/>
    </reaction>
</comment>
<evidence type="ECO:0000256" key="1">
    <source>
        <dbReference type="RuleBase" id="RU363044"/>
    </source>
</evidence>
<keyword evidence="4" id="KW-1185">Reference proteome</keyword>
<gene>
    <name evidence="3" type="ORF">J437_LFUL011631</name>
</gene>
<feature type="domain" description="DNA helicase Pif1-like DEAD-box helicase" evidence="2">
    <location>
        <begin position="36"/>
        <end position="84"/>
    </location>
</feature>
<dbReference type="GO" id="GO:0043139">
    <property type="term" value="F:5'-3' DNA helicase activity"/>
    <property type="evidence" value="ECO:0007669"/>
    <property type="project" value="UniProtKB-EC"/>
</dbReference>
<evidence type="ECO:0000259" key="2">
    <source>
        <dbReference type="Pfam" id="PF05970"/>
    </source>
</evidence>
<comment type="cofactor">
    <cofactor evidence="1">
        <name>Mg(2+)</name>
        <dbReference type="ChEBI" id="CHEBI:18420"/>
    </cofactor>
</comment>
<dbReference type="Proteomes" id="UP000792457">
    <property type="component" value="Unassembled WGS sequence"/>
</dbReference>
<name>A0A8K0NWV7_LADFU</name>
<comment type="similarity">
    <text evidence="1">Belongs to the helicase family.</text>
</comment>
<evidence type="ECO:0000313" key="3">
    <source>
        <dbReference type="EMBL" id="KAG8227465.1"/>
    </source>
</evidence>
<dbReference type="EMBL" id="KZ308324">
    <property type="protein sequence ID" value="KAG8227465.1"/>
    <property type="molecule type" value="Genomic_DNA"/>
</dbReference>
<dbReference type="AlphaFoldDB" id="A0A8K0NWV7"/>
<keyword evidence="1" id="KW-0347">Helicase</keyword>
<keyword evidence="1" id="KW-0234">DNA repair</keyword>
<keyword evidence="1" id="KW-0067">ATP-binding</keyword>
<keyword evidence="1" id="KW-0227">DNA damage</keyword>
<comment type="caution">
    <text evidence="3">The sequence shown here is derived from an EMBL/GenBank/DDBJ whole genome shotgun (WGS) entry which is preliminary data.</text>
</comment>
<protein>
    <recommendedName>
        <fullName evidence="1">ATP-dependent DNA helicase</fullName>
        <ecNumber evidence="1">5.6.2.3</ecNumber>
    </recommendedName>
</protein>
<dbReference type="Pfam" id="PF05970">
    <property type="entry name" value="PIF1"/>
    <property type="match status" value="1"/>
</dbReference>
<organism evidence="3 4">
    <name type="scientific">Ladona fulva</name>
    <name type="common">Scarce chaser dragonfly</name>
    <name type="synonym">Libellula fulva</name>
    <dbReference type="NCBI Taxonomy" id="123851"/>
    <lineage>
        <taxon>Eukaryota</taxon>
        <taxon>Metazoa</taxon>
        <taxon>Ecdysozoa</taxon>
        <taxon>Arthropoda</taxon>
        <taxon>Hexapoda</taxon>
        <taxon>Insecta</taxon>
        <taxon>Pterygota</taxon>
        <taxon>Palaeoptera</taxon>
        <taxon>Odonata</taxon>
        <taxon>Epiprocta</taxon>
        <taxon>Anisoptera</taxon>
        <taxon>Libelluloidea</taxon>
        <taxon>Libellulidae</taxon>
        <taxon>Ladona</taxon>
    </lineage>
</organism>
<keyword evidence="1" id="KW-0547">Nucleotide-binding</keyword>
<reference evidence="3" key="2">
    <citation type="submission" date="2017-10" db="EMBL/GenBank/DDBJ databases">
        <title>Ladona fulva Genome sequencing and assembly.</title>
        <authorList>
            <person name="Murali S."/>
            <person name="Richards S."/>
            <person name="Bandaranaike D."/>
            <person name="Bellair M."/>
            <person name="Blankenburg K."/>
            <person name="Chao H."/>
            <person name="Dinh H."/>
            <person name="Doddapaneni H."/>
            <person name="Dugan-Rocha S."/>
            <person name="Elkadiri S."/>
            <person name="Gnanaolivu R."/>
            <person name="Hernandez B."/>
            <person name="Skinner E."/>
            <person name="Javaid M."/>
            <person name="Lee S."/>
            <person name="Li M."/>
            <person name="Ming W."/>
            <person name="Munidasa M."/>
            <person name="Muniz J."/>
            <person name="Nguyen L."/>
            <person name="Hughes D."/>
            <person name="Osuji N."/>
            <person name="Pu L.-L."/>
            <person name="Puazo M."/>
            <person name="Qu C."/>
            <person name="Quiroz J."/>
            <person name="Raj R."/>
            <person name="Weissenberger G."/>
            <person name="Xin Y."/>
            <person name="Zou X."/>
            <person name="Han Y."/>
            <person name="Worley K."/>
            <person name="Muzny D."/>
            <person name="Gibbs R."/>
        </authorList>
    </citation>
    <scope>NUCLEOTIDE SEQUENCE</scope>
    <source>
        <strain evidence="3">Sampled in the wild</strain>
    </source>
</reference>
<dbReference type="EC" id="5.6.2.3" evidence="1"/>
<keyword evidence="1" id="KW-0233">DNA recombination</keyword>
<dbReference type="GO" id="GO:0016787">
    <property type="term" value="F:hydrolase activity"/>
    <property type="evidence" value="ECO:0007669"/>
    <property type="project" value="UniProtKB-KW"/>
</dbReference>
<dbReference type="GO" id="GO:0006281">
    <property type="term" value="P:DNA repair"/>
    <property type="evidence" value="ECO:0007669"/>
    <property type="project" value="UniProtKB-KW"/>
</dbReference>
<proteinExistence type="inferred from homology"/>
<accession>A0A8K0NWV7</accession>